<evidence type="ECO:0000256" key="1">
    <source>
        <dbReference type="SAM" id="Phobius"/>
    </source>
</evidence>
<dbReference type="RefSeq" id="WP_253886813.1">
    <property type="nucleotide sequence ID" value="NZ_BAAAVB010000012.1"/>
</dbReference>
<dbReference type="EMBL" id="JAMTCO010000005">
    <property type="protein sequence ID" value="MCP2269848.1"/>
    <property type="molecule type" value="Genomic_DNA"/>
</dbReference>
<keyword evidence="1" id="KW-0472">Membrane</keyword>
<comment type="caution">
    <text evidence="2">The sequence shown here is derived from an EMBL/GenBank/DDBJ whole genome shotgun (WGS) entry which is preliminary data.</text>
</comment>
<protein>
    <recommendedName>
        <fullName evidence="4">PH (Pleckstrin Homology) domain-containing protein</fullName>
    </recommendedName>
</protein>
<keyword evidence="1" id="KW-0812">Transmembrane</keyword>
<feature type="transmembrane region" description="Helical" evidence="1">
    <location>
        <begin position="43"/>
        <end position="67"/>
    </location>
</feature>
<sequence>MRPRALYRHPLERVGLLWTASACALGVVLAVLLWTPASGVDKVLLVVAACVTGAATAYQALFPYCFIRDGKIGIRTVRGLRTVALADITGTSRRDARAPFGRAVYRYPAITVDGEVVPLDRAHYRPGHRRERRIEDFLSQLQGATTSGIR</sequence>
<proteinExistence type="predicted"/>
<organism evidence="2 3">
    <name type="scientific">Actinokineospora diospyrosa</name>
    <dbReference type="NCBI Taxonomy" id="103728"/>
    <lineage>
        <taxon>Bacteria</taxon>
        <taxon>Bacillati</taxon>
        <taxon>Actinomycetota</taxon>
        <taxon>Actinomycetes</taxon>
        <taxon>Pseudonocardiales</taxon>
        <taxon>Pseudonocardiaceae</taxon>
        <taxon>Actinokineospora</taxon>
    </lineage>
</organism>
<name>A0ABT1IB30_9PSEU</name>
<feature type="transmembrane region" description="Helical" evidence="1">
    <location>
        <begin position="16"/>
        <end position="37"/>
    </location>
</feature>
<keyword evidence="1" id="KW-1133">Transmembrane helix</keyword>
<reference evidence="2 3" key="1">
    <citation type="submission" date="2022-06" db="EMBL/GenBank/DDBJ databases">
        <title>Genomic Encyclopedia of Archaeal and Bacterial Type Strains, Phase II (KMG-II): from individual species to whole genera.</title>
        <authorList>
            <person name="Goeker M."/>
        </authorList>
    </citation>
    <scope>NUCLEOTIDE SEQUENCE [LARGE SCALE GENOMIC DNA]</scope>
    <source>
        <strain evidence="2 3">DSM 44255</strain>
    </source>
</reference>
<dbReference type="Proteomes" id="UP001205185">
    <property type="component" value="Unassembled WGS sequence"/>
</dbReference>
<keyword evidence="3" id="KW-1185">Reference proteome</keyword>
<evidence type="ECO:0008006" key="4">
    <source>
        <dbReference type="Google" id="ProtNLM"/>
    </source>
</evidence>
<evidence type="ECO:0000313" key="2">
    <source>
        <dbReference type="EMBL" id="MCP2269848.1"/>
    </source>
</evidence>
<evidence type="ECO:0000313" key="3">
    <source>
        <dbReference type="Proteomes" id="UP001205185"/>
    </source>
</evidence>
<gene>
    <name evidence="2" type="ORF">LV75_002337</name>
</gene>
<accession>A0ABT1IB30</accession>